<dbReference type="InterPro" id="IPR050275">
    <property type="entry name" value="PGM_Phosphatase"/>
</dbReference>
<accession>A0A5S9TKA0</accession>
<protein>
    <recommendedName>
        <fullName evidence="4">Phosphoglycerate mutase-like protein 1</fullName>
    </recommendedName>
</protein>
<dbReference type="GO" id="GO:0003824">
    <property type="term" value="F:catalytic activity"/>
    <property type="evidence" value="ECO:0007669"/>
    <property type="project" value="InterPro"/>
</dbReference>
<dbReference type="OrthoDB" id="496981at2759"/>
<name>A0A5S9TKA0_ARATH</name>
<evidence type="ECO:0000256" key="1">
    <source>
        <dbReference type="ARBA" id="ARBA00038362"/>
    </source>
</evidence>
<dbReference type="InterPro" id="IPR013078">
    <property type="entry name" value="His_Pase_superF_clade-1"/>
</dbReference>
<dbReference type="AlphaFoldDB" id="A0A5S9TKA0"/>
<dbReference type="Gene3D" id="3.40.50.1240">
    <property type="entry name" value="Phosphoglycerate mutase-like"/>
    <property type="match status" value="2"/>
</dbReference>
<organism evidence="2 3">
    <name type="scientific">Arabidopsis thaliana</name>
    <name type="common">Mouse-ear cress</name>
    <dbReference type="NCBI Taxonomy" id="3702"/>
    <lineage>
        <taxon>Eukaryota</taxon>
        <taxon>Viridiplantae</taxon>
        <taxon>Streptophyta</taxon>
        <taxon>Embryophyta</taxon>
        <taxon>Tracheophyta</taxon>
        <taxon>Spermatophyta</taxon>
        <taxon>Magnoliopsida</taxon>
        <taxon>eudicotyledons</taxon>
        <taxon>Gunneridae</taxon>
        <taxon>Pentapetalae</taxon>
        <taxon>rosids</taxon>
        <taxon>malvids</taxon>
        <taxon>Brassicales</taxon>
        <taxon>Brassicaceae</taxon>
        <taxon>Camelineae</taxon>
        <taxon>Arabidopsis</taxon>
    </lineage>
</organism>
<dbReference type="SMART" id="SM00855">
    <property type="entry name" value="PGAM"/>
    <property type="match status" value="2"/>
</dbReference>
<evidence type="ECO:0000313" key="3">
    <source>
        <dbReference type="Proteomes" id="UP000434276"/>
    </source>
</evidence>
<dbReference type="PANTHER" id="PTHR48100">
    <property type="entry name" value="BROAD-SPECIFICITY PHOSPHATASE YOR283W-RELATED"/>
    <property type="match status" value="1"/>
</dbReference>
<comment type="similarity">
    <text evidence="1">Belongs to the phosphoglycerate mutase family.</text>
</comment>
<dbReference type="Proteomes" id="UP000434276">
    <property type="component" value="Unassembled WGS sequence"/>
</dbReference>
<dbReference type="CDD" id="cd07067">
    <property type="entry name" value="HP_PGM_like"/>
    <property type="match status" value="2"/>
</dbReference>
<evidence type="ECO:0008006" key="4">
    <source>
        <dbReference type="Google" id="ProtNLM"/>
    </source>
</evidence>
<proteinExistence type="inferred from homology"/>
<dbReference type="Pfam" id="PF00300">
    <property type="entry name" value="His_Phos_1"/>
    <property type="match status" value="2"/>
</dbReference>
<dbReference type="PROSITE" id="PS00175">
    <property type="entry name" value="PG_MUTASE"/>
    <property type="match status" value="1"/>
</dbReference>
<gene>
    <name evidence="2" type="ORF">C24_LOCUS993</name>
</gene>
<dbReference type="EMBL" id="CACSHJ010000087">
    <property type="protein sequence ID" value="CAA0185087.1"/>
    <property type="molecule type" value="Genomic_DNA"/>
</dbReference>
<dbReference type="PANTHER" id="PTHR48100:SF8">
    <property type="entry name" value="PHOSPHOGLYCERATE MUTASE-LIKE PROTEIN"/>
    <property type="match status" value="1"/>
</dbReference>
<dbReference type="InterPro" id="IPR029033">
    <property type="entry name" value="His_PPase_superfam"/>
</dbReference>
<evidence type="ECO:0000313" key="2">
    <source>
        <dbReference type="EMBL" id="CAA0185087.1"/>
    </source>
</evidence>
<dbReference type="SUPFAM" id="SSF53254">
    <property type="entry name" value="Phosphoglycerate mutase-like"/>
    <property type="match status" value="2"/>
</dbReference>
<dbReference type="ExpressionAtlas" id="A0A5S9TKA0">
    <property type="expression patterns" value="baseline and differential"/>
</dbReference>
<sequence length="478" mass="54842">MDARFLYPLESCKIIHLLRHGQALHNVEAEKDRNALLSPHLFDAPLTDHGHQQVENLRERVVSSGLLKRVELVVTSPLFRTMQTAVGVFGNEYKQSSMTSSPPILALEVARDRNGVRPPDMRRNIESEEDNLWRPDVRESEEEILARGLEFMKWLWKRPEKEVAVVSHGIVLQHMLYVFANDCDLSIRHELCKRFANCEIRTVVIVDKGLRTSLPTYMDLCGTQMLRLSSPHFKTLHLVRHAQGVHNIALEEKGEKPESEKLFDAHLSPKGLQQVSERRNQILESGLLNTVELVITSPLCRAMETSIGIFRGQEYVNISEDFAKANNFPPIVALEICRERMGLYPCDRRASISTRRTFFPEIDFTMVIESDEDALWQDKEREKLEDVATRGLHFVKWLWERPEKEIAIVSHGIFLQQTLCALHGKVGIPLEDSLLTRFANCELRSIRIEKSDMEADTLMTCNCRNYVTPPSTSFHSHA</sequence>
<reference evidence="2 3" key="1">
    <citation type="submission" date="2019-12" db="EMBL/GenBank/DDBJ databases">
        <authorList>
            <person name="Jiao W.-B."/>
            <person name="Schneeberger K."/>
        </authorList>
    </citation>
    <scope>NUCLEOTIDE SEQUENCE [LARGE SCALE GENOMIC DNA]</scope>
    <source>
        <strain evidence="3">cv. C24</strain>
    </source>
</reference>
<dbReference type="InterPro" id="IPR001345">
    <property type="entry name" value="PG/BPGM_mutase_AS"/>
</dbReference>